<feature type="region of interest" description="Disordered" evidence="1">
    <location>
        <begin position="22"/>
        <end position="52"/>
    </location>
</feature>
<dbReference type="Proteomes" id="UP000247781">
    <property type="component" value="Unassembled WGS sequence"/>
</dbReference>
<dbReference type="OrthoDB" id="9102188at2"/>
<comment type="caution">
    <text evidence="3">The sequence shown here is derived from an EMBL/GenBank/DDBJ whole genome shotgun (WGS) entry which is preliminary data.</text>
</comment>
<evidence type="ECO:0000313" key="3">
    <source>
        <dbReference type="EMBL" id="PXX12228.1"/>
    </source>
</evidence>
<keyword evidence="4" id="KW-1185">Reference proteome</keyword>
<evidence type="ECO:0000256" key="1">
    <source>
        <dbReference type="SAM" id="MobiDB-lite"/>
    </source>
</evidence>
<gene>
    <name evidence="3" type="ORF">C8E89_102353</name>
</gene>
<proteinExistence type="predicted"/>
<feature type="chain" id="PRO_5038786129" description="Lipoprotein LpqN" evidence="2">
    <location>
        <begin position="21"/>
        <end position="204"/>
    </location>
</feature>
<organism evidence="3 4">
    <name type="scientific">Mycolicibacterium moriokaense</name>
    <dbReference type="NCBI Taxonomy" id="39691"/>
    <lineage>
        <taxon>Bacteria</taxon>
        <taxon>Bacillati</taxon>
        <taxon>Actinomycetota</taxon>
        <taxon>Actinomycetes</taxon>
        <taxon>Mycobacteriales</taxon>
        <taxon>Mycobacteriaceae</taxon>
        <taxon>Mycolicibacterium</taxon>
    </lineage>
</organism>
<evidence type="ECO:0000256" key="2">
    <source>
        <dbReference type="SAM" id="SignalP"/>
    </source>
</evidence>
<reference evidence="4" key="1">
    <citation type="submission" date="2018-05" db="EMBL/GenBank/DDBJ databases">
        <authorList>
            <person name="Deangelis K."/>
            <person name="Huntemann M."/>
            <person name="Clum A."/>
            <person name="Pillay M."/>
            <person name="Palaniappan K."/>
            <person name="Varghese N."/>
            <person name="Mikhailova N."/>
            <person name="Stamatis D."/>
            <person name="Reddy T."/>
            <person name="Daum C."/>
            <person name="Shapiro N."/>
            <person name="Ivanova N."/>
            <person name="Kyrpides N."/>
            <person name="Woyke T."/>
        </authorList>
    </citation>
    <scope>NUCLEOTIDE SEQUENCE [LARGE SCALE GENOMIC DNA]</scope>
    <source>
        <strain evidence="4">GAS496</strain>
    </source>
</reference>
<feature type="signal peptide" evidence="2">
    <location>
        <begin position="1"/>
        <end position="20"/>
    </location>
</feature>
<evidence type="ECO:0000313" key="4">
    <source>
        <dbReference type="Proteomes" id="UP000247781"/>
    </source>
</evidence>
<dbReference type="EMBL" id="QJJU01000002">
    <property type="protein sequence ID" value="PXX12228.1"/>
    <property type="molecule type" value="Genomic_DNA"/>
</dbReference>
<accession>A0A318HQI6</accession>
<evidence type="ECO:0008006" key="5">
    <source>
        <dbReference type="Google" id="ProtNLM"/>
    </source>
</evidence>
<dbReference type="RefSeq" id="WP_110314860.1">
    <property type="nucleotide sequence ID" value="NZ_QJJU01000002.1"/>
</dbReference>
<keyword evidence="2" id="KW-0732">Signal</keyword>
<protein>
    <recommendedName>
        <fullName evidence="5">Lipoprotein LpqN</fullName>
    </recommendedName>
</protein>
<name>A0A318HQI6_9MYCO</name>
<dbReference type="PROSITE" id="PS51257">
    <property type="entry name" value="PROKAR_LIPOPROTEIN"/>
    <property type="match status" value="1"/>
</dbReference>
<sequence length="204" mass="21108">MTSRDAIVAALLTAAVTLSAGCSHEPQHGPSAPETTAGQGPGPQGADANAAGDIPDSQAFVAFTAPDSSFTVQVPEGWARTDSPGGVTFTDNFNSVIVESRMGTAAPTPASARLTELPVIAAATPGVKSGEVTTVDRPAGQAILLTYQQDSPASPVTGRSTTQAVERYEFFRRGHTVILTLAGPVGADNVDPWRKITESFRWST</sequence>
<reference evidence="3 4" key="2">
    <citation type="submission" date="2018-06" db="EMBL/GenBank/DDBJ databases">
        <title>Sequencing of bacterial isolates from soil warming experiment in Harvard Forest, Massachusetts, USA.</title>
        <authorList>
            <person name="Deangelis K.PhD."/>
        </authorList>
    </citation>
    <scope>NUCLEOTIDE SEQUENCE [LARGE SCALE GENOMIC DNA]</scope>
    <source>
        <strain evidence="3 4">GAS496</strain>
    </source>
</reference>
<dbReference type="AlphaFoldDB" id="A0A318HQI6"/>